<sequence length="1253" mass="139272">MTATKSIFIALLICCIHYIKVAHSFTNTFTSCPPLKGSSPQTLASPTLTRLRVAEAEAEATAYKKTSQKQRQKYKSKQSYKTEAKHTSKKRGAAFGHLRVFNSKLTQCNSASELLACFMDQTSAKGYAERYNDVQSTPLTSAATHLAGATKANSVNFSTCLHRLARFASNTHHNEECDERKQTLSDPRFALLLCSVAEMGARADPNLSVLEGKAILDQWELDSMMDIDEGMRVADDVLSDVVGMSPGADSSRSDGVLSSHYDNSGSVGDIERRKELGKEAMRRLAAPNKMCAFSSRECSNISWALAKIRVAPPSNAFPLGRVAGMDDGHEDYDKDRRLFQSLDEMSLDILSSTLKVRTQLLEEARKRKTGASGSSGTWIPELSRLAGKLMDLFAVQIIQEYASRRRANENSAIDEFNADSSNGGRKTGIRAEVSFNPQEMASALWAFAKSQRADSTLFSAVAQELIRQTELMKKEGGMKPKPQEFSNTLWAFATAGIRGNAQVSLTKLMADAMDDGGGQFFGGYFKPQEFSNSAWALATLHSKRTHTDSNLDVVEDDAVVRILRWVAKNIQQRVDEYKPQELSNTVWACATLGFGYDESSGTNAHNDYVHVASDSPMEDKELMYDTLETIAENALSRLEKFKAQELNNLAWGFARLGHRTLKADKLFKGIAGELSQRVHQFKPQDVGTTLWSLATVECHDSEAFRAGASRLNFQQIRLFKPQEMSNAVWALATAGFAPKYTHAFDTTLVPSNQRPSMSDIKKDPFTECFAAVAGELMRRPQEFKDQELKDVLWAFSKIGIRHPSLFKRIAERIVGPNGRTFSTFSPQGIGNTVWSYARQAQLSLDVIDTLGLGNVKVGTTGRLAVYETSCLDVGEDLIKLLFVKAAEAGIDMGLDRFKTQDLSNTCWAYSTLGLLHCGFFQEVERQIMTRLRQTLCGQEIANILWAFATLNAQPNPAMVDTLSSHIYALCRGKRVTPNEVSISRIFKRQEIANVAWSCAVLGSYPEPLMKTLYQGMFGTRNDPQFMKKIFGDTGLQKSSIMTMYYVQYAADVEAPHLKLSLPKGFPNGWGEDDSNLSAKCMEDDQKQTSSSMLQLTVSKLQREVSETMTQIGFDNVLEYVIDTPSKRDIDNDDPNELPENPDEFLSIDIANVETRLGVEVDGPGHFVRLIDSAKKSHSNDDVHGQQFADRGDNRVNGPTLLKHRLLSALGWNIIHIPYWEYQNLGGDKDEELAYCQDVLGRNSCFTTEKKNAQ</sequence>
<feature type="region of interest" description="Disordered" evidence="1">
    <location>
        <begin position="244"/>
        <end position="269"/>
    </location>
</feature>
<evidence type="ECO:0000313" key="5">
    <source>
        <dbReference type="Proteomes" id="UP001516023"/>
    </source>
</evidence>
<dbReference type="Pfam" id="PF08373">
    <property type="entry name" value="RAP"/>
    <property type="match status" value="1"/>
</dbReference>
<evidence type="ECO:0000313" key="4">
    <source>
        <dbReference type="EMBL" id="KAL3790576.1"/>
    </source>
</evidence>
<accession>A0ABD3PT82</accession>
<comment type="caution">
    <text evidence="4">The sequence shown here is derived from an EMBL/GenBank/DDBJ whole genome shotgun (WGS) entry which is preliminary data.</text>
</comment>
<feature type="compositionally biased region" description="Basic residues" evidence="1">
    <location>
        <begin position="66"/>
        <end position="78"/>
    </location>
</feature>
<keyword evidence="5" id="KW-1185">Reference proteome</keyword>
<dbReference type="InterPro" id="IPR013584">
    <property type="entry name" value="RAP"/>
</dbReference>
<dbReference type="PANTHER" id="PTHR21228">
    <property type="entry name" value="FAST LEU-RICH DOMAIN-CONTAINING"/>
    <property type="match status" value="1"/>
</dbReference>
<feature type="signal peptide" evidence="2">
    <location>
        <begin position="1"/>
        <end position="24"/>
    </location>
</feature>
<protein>
    <recommendedName>
        <fullName evidence="3">RAP domain-containing protein</fullName>
    </recommendedName>
</protein>
<feature type="chain" id="PRO_5044823778" description="RAP domain-containing protein" evidence="2">
    <location>
        <begin position="25"/>
        <end position="1253"/>
    </location>
</feature>
<dbReference type="PROSITE" id="PS51286">
    <property type="entry name" value="RAP"/>
    <property type="match status" value="1"/>
</dbReference>
<gene>
    <name evidence="4" type="ORF">HJC23_008782</name>
</gene>
<dbReference type="EMBL" id="JABMIG020000125">
    <property type="protein sequence ID" value="KAL3790576.1"/>
    <property type="molecule type" value="Genomic_DNA"/>
</dbReference>
<evidence type="ECO:0000256" key="2">
    <source>
        <dbReference type="SAM" id="SignalP"/>
    </source>
</evidence>
<name>A0ABD3PT82_9STRA</name>
<evidence type="ECO:0000256" key="1">
    <source>
        <dbReference type="SAM" id="MobiDB-lite"/>
    </source>
</evidence>
<keyword evidence="2" id="KW-0732">Signal</keyword>
<proteinExistence type="predicted"/>
<dbReference type="InterPro" id="IPR050870">
    <property type="entry name" value="FAST_kinase"/>
</dbReference>
<feature type="domain" description="RAP" evidence="3">
    <location>
        <begin position="1156"/>
        <end position="1237"/>
    </location>
</feature>
<dbReference type="Proteomes" id="UP001516023">
    <property type="component" value="Unassembled WGS sequence"/>
</dbReference>
<dbReference type="PROSITE" id="PS51257">
    <property type="entry name" value="PROKAR_LIPOPROTEIN"/>
    <property type="match status" value="1"/>
</dbReference>
<feature type="region of interest" description="Disordered" evidence="1">
    <location>
        <begin position="62"/>
        <end position="87"/>
    </location>
</feature>
<reference evidence="4 5" key="1">
    <citation type="journal article" date="2020" name="G3 (Bethesda)">
        <title>Improved Reference Genome for Cyclotella cryptica CCMP332, a Model for Cell Wall Morphogenesis, Salinity Adaptation, and Lipid Production in Diatoms (Bacillariophyta).</title>
        <authorList>
            <person name="Roberts W.R."/>
            <person name="Downey K.M."/>
            <person name="Ruck E.C."/>
            <person name="Traller J.C."/>
            <person name="Alverson A.J."/>
        </authorList>
    </citation>
    <scope>NUCLEOTIDE SEQUENCE [LARGE SCALE GENOMIC DNA]</scope>
    <source>
        <strain evidence="4 5">CCMP332</strain>
    </source>
</reference>
<dbReference type="AlphaFoldDB" id="A0ABD3PT82"/>
<organism evidence="4 5">
    <name type="scientific">Cyclotella cryptica</name>
    <dbReference type="NCBI Taxonomy" id="29204"/>
    <lineage>
        <taxon>Eukaryota</taxon>
        <taxon>Sar</taxon>
        <taxon>Stramenopiles</taxon>
        <taxon>Ochrophyta</taxon>
        <taxon>Bacillariophyta</taxon>
        <taxon>Coscinodiscophyceae</taxon>
        <taxon>Thalassiosirophycidae</taxon>
        <taxon>Stephanodiscales</taxon>
        <taxon>Stephanodiscaceae</taxon>
        <taxon>Cyclotella</taxon>
    </lineage>
</organism>
<dbReference type="PANTHER" id="PTHR21228:SF40">
    <property type="entry name" value="LD45607P"/>
    <property type="match status" value="1"/>
</dbReference>
<evidence type="ECO:0000259" key="3">
    <source>
        <dbReference type="PROSITE" id="PS51286"/>
    </source>
</evidence>
<dbReference type="SMART" id="SM00952">
    <property type="entry name" value="RAP"/>
    <property type="match status" value="1"/>
</dbReference>